<dbReference type="EMBL" id="CAADRM010000125">
    <property type="protein sequence ID" value="VFU16978.1"/>
    <property type="molecule type" value="Genomic_DNA"/>
</dbReference>
<dbReference type="AlphaFoldDB" id="A0A485M2Y5"/>
<gene>
    <name evidence="1" type="ORF">SCFA_60002</name>
</gene>
<organism evidence="1">
    <name type="scientific">anaerobic digester metagenome</name>
    <dbReference type="NCBI Taxonomy" id="1263854"/>
    <lineage>
        <taxon>unclassified sequences</taxon>
        <taxon>metagenomes</taxon>
        <taxon>ecological metagenomes</taxon>
    </lineage>
</organism>
<accession>A0A485M2Y5</accession>
<protein>
    <submittedName>
        <fullName evidence="1">Uncharacterized protein</fullName>
    </submittedName>
</protein>
<reference evidence="1" key="1">
    <citation type="submission" date="2019-03" db="EMBL/GenBank/DDBJ databases">
        <authorList>
            <person name="Hao L."/>
        </authorList>
    </citation>
    <scope>NUCLEOTIDE SEQUENCE</scope>
</reference>
<proteinExistence type="predicted"/>
<evidence type="ECO:0000313" key="1">
    <source>
        <dbReference type="EMBL" id="VFU16978.1"/>
    </source>
</evidence>
<name>A0A485M2Y5_9ZZZZ</name>
<sequence length="94" mass="10510">MCKLHAIITGSFLMSKGFPGSAVYTPGKERIFGADTVARFSFKAMIPERISRADNVSVDAQKNHTVSFRQADEGRRVLQAMCLIRQWKIFSDNG</sequence>